<keyword evidence="2" id="KW-0378">Hydrolase</keyword>
<gene>
    <name evidence="2" type="ORF">OUY24_23490</name>
</gene>
<dbReference type="EMBL" id="JAPNUD010000071">
    <property type="protein sequence ID" value="MDA0643601.1"/>
    <property type="molecule type" value="Genomic_DNA"/>
</dbReference>
<dbReference type="Pfam" id="PF12697">
    <property type="entry name" value="Abhydrolase_6"/>
    <property type="match status" value="1"/>
</dbReference>
<evidence type="ECO:0000313" key="2">
    <source>
        <dbReference type="EMBL" id="MDA0643601.1"/>
    </source>
</evidence>
<sequence>MPRVTSCDGTSIAYRTDGEGPAVVLAGFPDRAAALLAERFTVYRYDRRGTGGSGTTAPYAVAREVEDLLAVLTAVGGTVALAGWGPGAVLALEAARRLPPLACLAIAGLGPLVPATCPDHSHAEGRAADTHIEAALRRLVSHAEAPIPADLAAARWTWLTVPVRVIGNPALAAVLSEGVRQDGFTT</sequence>
<proteinExistence type="predicted"/>
<reference evidence="2 3" key="1">
    <citation type="submission" date="2022-11" db="EMBL/GenBank/DDBJ databases">
        <title>Nonomuraea corallina sp. nov., a new species of the genus Nonomuraea isolated from sea side sediment in Thai sea.</title>
        <authorList>
            <person name="Ngamcharungchit C."/>
            <person name="Matsumoto A."/>
            <person name="Suriyachadkun C."/>
            <person name="Panbangred W."/>
            <person name="Inahashi Y."/>
            <person name="Intra B."/>
        </authorList>
    </citation>
    <scope>NUCLEOTIDE SEQUENCE [LARGE SCALE GENOMIC DNA]</scope>
    <source>
        <strain evidence="2 3">DSM 43553</strain>
    </source>
</reference>
<dbReference type="GO" id="GO:0016787">
    <property type="term" value="F:hydrolase activity"/>
    <property type="evidence" value="ECO:0007669"/>
    <property type="project" value="UniProtKB-KW"/>
</dbReference>
<dbReference type="Proteomes" id="UP001212498">
    <property type="component" value="Unassembled WGS sequence"/>
</dbReference>
<dbReference type="SUPFAM" id="SSF53474">
    <property type="entry name" value="alpha/beta-Hydrolases"/>
    <property type="match status" value="1"/>
</dbReference>
<keyword evidence="3" id="KW-1185">Reference proteome</keyword>
<dbReference type="InterPro" id="IPR000073">
    <property type="entry name" value="AB_hydrolase_1"/>
</dbReference>
<protein>
    <submittedName>
        <fullName evidence="2">Alpha/beta fold hydrolase</fullName>
    </submittedName>
</protein>
<evidence type="ECO:0000259" key="1">
    <source>
        <dbReference type="Pfam" id="PF12697"/>
    </source>
</evidence>
<dbReference type="InterPro" id="IPR029058">
    <property type="entry name" value="AB_hydrolase_fold"/>
</dbReference>
<name>A0ABT4T3K3_9ACTN</name>
<dbReference type="RefSeq" id="WP_148035478.1">
    <property type="nucleotide sequence ID" value="NZ_BAABFD010000004.1"/>
</dbReference>
<dbReference type="Gene3D" id="3.40.50.1820">
    <property type="entry name" value="alpha/beta hydrolase"/>
    <property type="match status" value="1"/>
</dbReference>
<accession>A0ABT4T3K3</accession>
<comment type="caution">
    <text evidence="2">The sequence shown here is derived from an EMBL/GenBank/DDBJ whole genome shotgun (WGS) entry which is preliminary data.</text>
</comment>
<feature type="domain" description="AB hydrolase-1" evidence="1">
    <location>
        <begin position="31"/>
        <end position="164"/>
    </location>
</feature>
<organism evidence="2 3">
    <name type="scientific">Nonomuraea ferruginea</name>
    <dbReference type="NCBI Taxonomy" id="46174"/>
    <lineage>
        <taxon>Bacteria</taxon>
        <taxon>Bacillati</taxon>
        <taxon>Actinomycetota</taxon>
        <taxon>Actinomycetes</taxon>
        <taxon>Streptosporangiales</taxon>
        <taxon>Streptosporangiaceae</taxon>
        <taxon>Nonomuraea</taxon>
    </lineage>
</organism>
<evidence type="ECO:0000313" key="3">
    <source>
        <dbReference type="Proteomes" id="UP001212498"/>
    </source>
</evidence>